<evidence type="ECO:0000313" key="3">
    <source>
        <dbReference type="Proteomes" id="UP001151582"/>
    </source>
</evidence>
<dbReference type="Gene3D" id="1.25.10.70">
    <property type="match status" value="1"/>
</dbReference>
<sequence>MYAAAVLNQLKQANHQRSLVLVEQEREAAWGTLLMSPMLWQPMHAPTTGPAIATNGPKDCLSCAISDLLVDRLCALGSVETEETVLIACNLAKVTMTMTSLCQFRTNSTRSYLVASQGAAARVSYSCRPPLAVLNKLTSLLIDHLTLSPNGLTASKVYQQSCMVFRAYLCGIYSCVLTRCAFQPPASTGTNNNSGADGARSQARRDVSDCVGLIQAPVCEWMKRVCALYEDDVAAHAGDTSTPTILTSSKGAAFTNLADLGLPIDATTAVAPAMATEPHFDFVLTTTSLLFHEVFRHHNNQYTLSSAVVLQQHDMYEFFAHQLSKPSSPIVLQNLLLVLWSLSNTPSCVEQLVAKGMLPGLERNPVWAKLTEWCHLNAQATNANGFNPTPSHVHPIISLVLAILTNLVRTLGQHMVVQTQVLTILEVMAPYLDRIMTELQYAESRTAPWTLPQLATIEGIVKLVGAAAAHARHWHQTLLPSLAVPVLLRYVYWLCRPAQLRVEEPWLQTDLGLLPESMGTAHKERSGPPMTTARNDSTQRPLSPLHHLFSLGAYTPLTTLVITGHDPSQRVLQNYFAIRRAGDGAESVVSSANVADTDASTAEAGQYKQAQANLAAHVLLVIRHCLLSLLQFTPTLKDVSQMNLTALNATGQLRSDSAMAMGAPGGAPTDPMEIAQLLLQTNHRGPMLELSMSISDSYLTLGSLLDLITQSLTLFAPPTKTNSVVQNASSAAATLMPKPSYQIQLFAPTAQDTASGGGSGGKSSSAQPSGVVGNESERDAMPLSAQGLLIEIAQFSLAYILAQITLQSRLSTLGESAATGVYHSDNHRQTTNGFGFTGQRGYDSSRRGKFREHILPSISREIRDVLRRVQIVLDPSIKNLPKDSAAVRQRSLTDQAIADLAEFCQLMPTLLHTLGQY</sequence>
<gene>
    <name evidence="2" type="ORF">H4R34_004425</name>
</gene>
<dbReference type="AlphaFoldDB" id="A0A9W8B5K4"/>
<name>A0A9W8B5K4_9FUNG</name>
<protein>
    <submittedName>
        <fullName evidence="2">Uncharacterized protein</fullName>
    </submittedName>
</protein>
<dbReference type="OrthoDB" id="102511at2759"/>
<feature type="region of interest" description="Disordered" evidence="1">
    <location>
        <begin position="751"/>
        <end position="777"/>
    </location>
</feature>
<comment type="caution">
    <text evidence="2">The sequence shown here is derived from an EMBL/GenBank/DDBJ whole genome shotgun (WGS) entry which is preliminary data.</text>
</comment>
<evidence type="ECO:0000256" key="1">
    <source>
        <dbReference type="SAM" id="MobiDB-lite"/>
    </source>
</evidence>
<dbReference type="EMBL" id="JANBQB010000556">
    <property type="protein sequence ID" value="KAJ1975196.1"/>
    <property type="molecule type" value="Genomic_DNA"/>
</dbReference>
<keyword evidence="3" id="KW-1185">Reference proteome</keyword>
<organism evidence="2 3">
    <name type="scientific">Dimargaris verticillata</name>
    <dbReference type="NCBI Taxonomy" id="2761393"/>
    <lineage>
        <taxon>Eukaryota</taxon>
        <taxon>Fungi</taxon>
        <taxon>Fungi incertae sedis</taxon>
        <taxon>Zoopagomycota</taxon>
        <taxon>Kickxellomycotina</taxon>
        <taxon>Dimargaritomycetes</taxon>
        <taxon>Dimargaritales</taxon>
        <taxon>Dimargaritaceae</taxon>
        <taxon>Dimargaris</taxon>
    </lineage>
</organism>
<reference evidence="2" key="1">
    <citation type="submission" date="2022-07" db="EMBL/GenBank/DDBJ databases">
        <title>Phylogenomic reconstructions and comparative analyses of Kickxellomycotina fungi.</title>
        <authorList>
            <person name="Reynolds N.K."/>
            <person name="Stajich J.E."/>
            <person name="Barry K."/>
            <person name="Grigoriev I.V."/>
            <person name="Crous P."/>
            <person name="Smith M.E."/>
        </authorList>
    </citation>
    <scope>NUCLEOTIDE SEQUENCE</scope>
    <source>
        <strain evidence="2">RSA 567</strain>
    </source>
</reference>
<feature type="region of interest" description="Disordered" evidence="1">
    <location>
        <begin position="519"/>
        <end position="539"/>
    </location>
</feature>
<accession>A0A9W8B5K4</accession>
<dbReference type="Proteomes" id="UP001151582">
    <property type="component" value="Unassembled WGS sequence"/>
</dbReference>
<proteinExistence type="predicted"/>
<evidence type="ECO:0000313" key="2">
    <source>
        <dbReference type="EMBL" id="KAJ1975196.1"/>
    </source>
</evidence>